<protein>
    <submittedName>
        <fullName evidence="1">Uncharacterized protein</fullName>
    </submittedName>
</protein>
<name>A0A4Z2JE70_9TELE</name>
<comment type="caution">
    <text evidence="1">The sequence shown here is derived from an EMBL/GenBank/DDBJ whole genome shotgun (WGS) entry which is preliminary data.</text>
</comment>
<dbReference type="EMBL" id="SRLO01000005">
    <property type="protein sequence ID" value="TNN88529.1"/>
    <property type="molecule type" value="Genomic_DNA"/>
</dbReference>
<gene>
    <name evidence="1" type="ORF">EYF80_001312</name>
</gene>
<evidence type="ECO:0000313" key="2">
    <source>
        <dbReference type="Proteomes" id="UP000314294"/>
    </source>
</evidence>
<reference evidence="1 2" key="1">
    <citation type="submission" date="2019-03" db="EMBL/GenBank/DDBJ databases">
        <title>First draft genome of Liparis tanakae, snailfish: a comprehensive survey of snailfish specific genes.</title>
        <authorList>
            <person name="Kim W."/>
            <person name="Song I."/>
            <person name="Jeong J.-H."/>
            <person name="Kim D."/>
            <person name="Kim S."/>
            <person name="Ryu S."/>
            <person name="Song J.Y."/>
            <person name="Lee S.K."/>
        </authorList>
    </citation>
    <scope>NUCLEOTIDE SEQUENCE [LARGE SCALE GENOMIC DNA]</scope>
    <source>
        <tissue evidence="1">Muscle</tissue>
    </source>
</reference>
<dbReference type="Proteomes" id="UP000314294">
    <property type="component" value="Unassembled WGS sequence"/>
</dbReference>
<sequence length="105" mass="11330">MHRAACGSCGESLELEAPVALSSVGWKVVRVQVVVAGALRHTVVPVQKGVLLVHWFQVVVRLPTCRISALSSWSSWSVCFFSRFSSKSSLYSGKFLNSIGMASSS</sequence>
<proteinExistence type="predicted"/>
<evidence type="ECO:0000313" key="1">
    <source>
        <dbReference type="EMBL" id="TNN88529.1"/>
    </source>
</evidence>
<accession>A0A4Z2JE70</accession>
<dbReference type="AlphaFoldDB" id="A0A4Z2JE70"/>
<organism evidence="1 2">
    <name type="scientific">Liparis tanakae</name>
    <name type="common">Tanaka's snailfish</name>
    <dbReference type="NCBI Taxonomy" id="230148"/>
    <lineage>
        <taxon>Eukaryota</taxon>
        <taxon>Metazoa</taxon>
        <taxon>Chordata</taxon>
        <taxon>Craniata</taxon>
        <taxon>Vertebrata</taxon>
        <taxon>Euteleostomi</taxon>
        <taxon>Actinopterygii</taxon>
        <taxon>Neopterygii</taxon>
        <taxon>Teleostei</taxon>
        <taxon>Neoteleostei</taxon>
        <taxon>Acanthomorphata</taxon>
        <taxon>Eupercaria</taxon>
        <taxon>Perciformes</taxon>
        <taxon>Cottioidei</taxon>
        <taxon>Cottales</taxon>
        <taxon>Liparidae</taxon>
        <taxon>Liparis</taxon>
    </lineage>
</organism>
<keyword evidence="2" id="KW-1185">Reference proteome</keyword>